<sequence>MPTATDDNKQIAKYAAPILGINPSARRYWDDDRKNSIDVFSVDDPTHANIKFYGTIGVSDTPLKINNEPQSFRLELVSGADKKYSEAPNILSTCGFYITKDEWECRPGTVFKRMVEMYYPEKQMKHIYFTSPFPWQDKLKPLELETKKVVWLLAVPISDNELNYKMEKGDQALEELFEENEIDVFDLDRKSTI</sequence>
<organism evidence="2 3">
    <name type="scientific">Sinomicrobium pectinilyticum</name>
    <dbReference type="NCBI Taxonomy" id="1084421"/>
    <lineage>
        <taxon>Bacteria</taxon>
        <taxon>Pseudomonadati</taxon>
        <taxon>Bacteroidota</taxon>
        <taxon>Flavobacteriia</taxon>
        <taxon>Flavobacteriales</taxon>
        <taxon>Flavobacteriaceae</taxon>
        <taxon>Sinomicrobium</taxon>
    </lineage>
</organism>
<keyword evidence="3" id="KW-1185">Reference proteome</keyword>
<dbReference type="AlphaFoldDB" id="A0A3N0E614"/>
<evidence type="ECO:0000313" key="3">
    <source>
        <dbReference type="Proteomes" id="UP000267469"/>
    </source>
</evidence>
<evidence type="ECO:0000259" key="1">
    <source>
        <dbReference type="Pfam" id="PF05076"/>
    </source>
</evidence>
<dbReference type="Pfam" id="PF05076">
    <property type="entry name" value="SUFU"/>
    <property type="match status" value="1"/>
</dbReference>
<evidence type="ECO:0000313" key="2">
    <source>
        <dbReference type="EMBL" id="RNL83275.1"/>
    </source>
</evidence>
<gene>
    <name evidence="2" type="ORF">ED312_15440</name>
</gene>
<protein>
    <submittedName>
        <fullName evidence="2">Suppressor of fused domain protein</fullName>
    </submittedName>
</protein>
<comment type="caution">
    <text evidence="2">The sequence shown here is derived from an EMBL/GenBank/DDBJ whole genome shotgun (WGS) entry which is preliminary data.</text>
</comment>
<proteinExistence type="predicted"/>
<dbReference type="RefSeq" id="WP_123216921.1">
    <property type="nucleotide sequence ID" value="NZ_RJTM01000106.1"/>
</dbReference>
<name>A0A3N0E614_SINP1</name>
<dbReference type="OrthoDB" id="8479146at2"/>
<feature type="domain" description="Suppressor of fused-like" evidence="1">
    <location>
        <begin position="35"/>
        <end position="190"/>
    </location>
</feature>
<accession>A0A3N0E614</accession>
<dbReference type="InterPro" id="IPR020941">
    <property type="entry name" value="SUFU-like_domain"/>
</dbReference>
<reference evidence="2 3" key="1">
    <citation type="submission" date="2018-10" db="EMBL/GenBank/DDBJ databases">
        <title>Sinomicrobium pectinilyticum sp. nov., a pectinase-producing bacterium isolated from alkaline and saline soil, and emended description of the genus Sinomicrobium.</title>
        <authorList>
            <person name="Cheng B."/>
            <person name="Li C."/>
            <person name="Lai Q."/>
            <person name="Du M."/>
            <person name="Shao Z."/>
            <person name="Xu P."/>
            <person name="Yang C."/>
        </authorList>
    </citation>
    <scope>NUCLEOTIDE SEQUENCE [LARGE SCALE GENOMIC DNA]</scope>
    <source>
        <strain evidence="2 3">5DNS001</strain>
    </source>
</reference>
<dbReference type="EMBL" id="RJTM01000106">
    <property type="protein sequence ID" value="RNL83275.1"/>
    <property type="molecule type" value="Genomic_DNA"/>
</dbReference>
<dbReference type="Proteomes" id="UP000267469">
    <property type="component" value="Unassembled WGS sequence"/>
</dbReference>